<sequence>MFWDSVSQTIYRQAKKELRVTLSNNKKLSDVKAGIIKELRKMSNRDLINEKSELEMAILYKELHNIDNFMSLRFAYYALVLAIIVLLKGIDINQIRNQILWVLILLLVTFRYTSDTQKEQMLYYKFKLGCIDEILR</sequence>
<keyword evidence="1" id="KW-1133">Transmembrane helix</keyword>
<organism evidence="2 3">
    <name type="scientific">Clostridium estertheticum</name>
    <dbReference type="NCBI Taxonomy" id="238834"/>
    <lineage>
        <taxon>Bacteria</taxon>
        <taxon>Bacillati</taxon>
        <taxon>Bacillota</taxon>
        <taxon>Clostridia</taxon>
        <taxon>Eubacteriales</taxon>
        <taxon>Clostridiaceae</taxon>
        <taxon>Clostridium</taxon>
    </lineage>
</organism>
<protein>
    <submittedName>
        <fullName evidence="2">Uncharacterized protein</fullName>
    </submittedName>
</protein>
<evidence type="ECO:0000313" key="2">
    <source>
        <dbReference type="EMBL" id="WAG58828.1"/>
    </source>
</evidence>
<gene>
    <name evidence="2" type="ORF">LL038_14320</name>
</gene>
<evidence type="ECO:0000256" key="1">
    <source>
        <dbReference type="SAM" id="Phobius"/>
    </source>
</evidence>
<accession>A0AA47EEQ0</accession>
<keyword evidence="1" id="KW-0472">Membrane</keyword>
<feature type="transmembrane region" description="Helical" evidence="1">
    <location>
        <begin position="98"/>
        <end position="114"/>
    </location>
</feature>
<keyword evidence="1" id="KW-0812">Transmembrane</keyword>
<feature type="transmembrane region" description="Helical" evidence="1">
    <location>
        <begin position="74"/>
        <end position="92"/>
    </location>
</feature>
<dbReference type="AlphaFoldDB" id="A0AA47EEQ0"/>
<evidence type="ECO:0000313" key="3">
    <source>
        <dbReference type="Proteomes" id="UP001164733"/>
    </source>
</evidence>
<name>A0AA47EEQ0_9CLOT</name>
<reference evidence="2" key="1">
    <citation type="submission" date="2021-11" db="EMBL/GenBank/DDBJ databases">
        <title>Clostridia strains as spoilage organisms.</title>
        <authorList>
            <person name="Wambui J."/>
            <person name="Stevens M.J.A."/>
            <person name="Stephan R."/>
        </authorList>
    </citation>
    <scope>NUCLEOTIDE SEQUENCE</scope>
    <source>
        <strain evidence="2">CF009</strain>
    </source>
</reference>
<proteinExistence type="predicted"/>
<dbReference type="EMBL" id="CP086239">
    <property type="protein sequence ID" value="WAG58828.1"/>
    <property type="molecule type" value="Genomic_DNA"/>
</dbReference>
<dbReference type="Proteomes" id="UP001164733">
    <property type="component" value="Chromosome"/>
</dbReference>
<dbReference type="RefSeq" id="WP_216122077.1">
    <property type="nucleotide sequence ID" value="NZ_CP086239.1"/>
</dbReference>